<dbReference type="HOGENOM" id="CLU_017203_0_0_1"/>
<evidence type="ECO:0000313" key="1">
    <source>
        <dbReference type="EMBL" id="KIM32494.1"/>
    </source>
</evidence>
<dbReference type="STRING" id="933852.A0A0C3BK87"/>
<name>A0A0C3BK87_SERVB</name>
<protein>
    <submittedName>
        <fullName evidence="1">Uncharacterized protein</fullName>
    </submittedName>
</protein>
<organism evidence="1 2">
    <name type="scientific">Serendipita vermifera MAFF 305830</name>
    <dbReference type="NCBI Taxonomy" id="933852"/>
    <lineage>
        <taxon>Eukaryota</taxon>
        <taxon>Fungi</taxon>
        <taxon>Dikarya</taxon>
        <taxon>Basidiomycota</taxon>
        <taxon>Agaricomycotina</taxon>
        <taxon>Agaricomycetes</taxon>
        <taxon>Sebacinales</taxon>
        <taxon>Serendipitaceae</taxon>
        <taxon>Serendipita</taxon>
    </lineage>
</organism>
<sequence length="540" mass="59468">MLYQAFTCVGVDDKYNGDCSTESANMGSRDGDNDDGITIFDVTDPQNPRYCMVFLGGIEYEEGYDDSMSFRPMSAKTYVESYYPYINPEHSQESQAPEEELDSIRSAYKGLEEVPLIDAPTLAEAFPGEYDADRTEWKWDAVDIAKKSPSSIVSVISELAEETVAAPSLVTITAKKVIESAIKQPEQCHDDLALLSLLTLDLSTVNSILTDLFSLSEIPNPLFPFLAKIVTQISPYGAFVDLSPFPLAAGQIATFAQLFPSCSIMKLGGRNSLNMTAIQAVISSLPQLKVLVLFGKELSVDEIDSLHPTTHIGQPQIAHKLTYFRGMNGGGRRSADMEFVFLLTRKIYSRSSTEAGGCVKLTDPNTIIRAISDGIALLSESSDRATMPQIYFGVGDRTYGSRFATSSLINLTPAPNIPSRSLKWAFILQSTGKPYHRDPWSYGFARCREGKIVDVHDLDGFIEALRVASPELPPVIGYTGKAKECKTPADHGSFYEHLRWVLAPKEKEIKSPQGNDMLVCKLITVDQAVGVIAAFWQQRK</sequence>
<proteinExistence type="predicted"/>
<gene>
    <name evidence="1" type="ORF">M408DRAFT_219842</name>
</gene>
<keyword evidence="2" id="KW-1185">Reference proteome</keyword>
<dbReference type="AlphaFoldDB" id="A0A0C3BK87"/>
<reference evidence="2" key="2">
    <citation type="submission" date="2015-01" db="EMBL/GenBank/DDBJ databases">
        <title>Evolutionary Origins and Diversification of the Mycorrhizal Mutualists.</title>
        <authorList>
            <consortium name="DOE Joint Genome Institute"/>
            <consortium name="Mycorrhizal Genomics Consortium"/>
            <person name="Kohler A."/>
            <person name="Kuo A."/>
            <person name="Nagy L.G."/>
            <person name="Floudas D."/>
            <person name="Copeland A."/>
            <person name="Barry K.W."/>
            <person name="Cichocki N."/>
            <person name="Veneault-Fourrey C."/>
            <person name="LaButti K."/>
            <person name="Lindquist E.A."/>
            <person name="Lipzen A."/>
            <person name="Lundell T."/>
            <person name="Morin E."/>
            <person name="Murat C."/>
            <person name="Riley R."/>
            <person name="Ohm R."/>
            <person name="Sun H."/>
            <person name="Tunlid A."/>
            <person name="Henrissat B."/>
            <person name="Grigoriev I.V."/>
            <person name="Hibbett D.S."/>
            <person name="Martin F."/>
        </authorList>
    </citation>
    <scope>NUCLEOTIDE SEQUENCE [LARGE SCALE GENOMIC DNA]</scope>
    <source>
        <strain evidence="2">MAFF 305830</strain>
    </source>
</reference>
<dbReference type="EMBL" id="KN824280">
    <property type="protein sequence ID" value="KIM32494.1"/>
    <property type="molecule type" value="Genomic_DNA"/>
</dbReference>
<dbReference type="Proteomes" id="UP000054097">
    <property type="component" value="Unassembled WGS sequence"/>
</dbReference>
<evidence type="ECO:0000313" key="2">
    <source>
        <dbReference type="Proteomes" id="UP000054097"/>
    </source>
</evidence>
<accession>A0A0C3BK87</accession>
<reference evidence="1 2" key="1">
    <citation type="submission" date="2014-04" db="EMBL/GenBank/DDBJ databases">
        <authorList>
            <consortium name="DOE Joint Genome Institute"/>
            <person name="Kuo A."/>
            <person name="Zuccaro A."/>
            <person name="Kohler A."/>
            <person name="Nagy L.G."/>
            <person name="Floudas D."/>
            <person name="Copeland A."/>
            <person name="Barry K.W."/>
            <person name="Cichocki N."/>
            <person name="Veneault-Fourrey C."/>
            <person name="LaButti K."/>
            <person name="Lindquist E.A."/>
            <person name="Lipzen A."/>
            <person name="Lundell T."/>
            <person name="Morin E."/>
            <person name="Murat C."/>
            <person name="Sun H."/>
            <person name="Tunlid A."/>
            <person name="Henrissat B."/>
            <person name="Grigoriev I.V."/>
            <person name="Hibbett D.S."/>
            <person name="Martin F."/>
            <person name="Nordberg H.P."/>
            <person name="Cantor M.N."/>
            <person name="Hua S.X."/>
        </authorList>
    </citation>
    <scope>NUCLEOTIDE SEQUENCE [LARGE SCALE GENOMIC DNA]</scope>
    <source>
        <strain evidence="1 2">MAFF 305830</strain>
    </source>
</reference>
<dbReference type="OrthoDB" id="3515175at2759"/>